<organism evidence="7 8">
    <name type="scientific">Candidatus Tenderia electrophaga</name>
    <dbReference type="NCBI Taxonomy" id="1748243"/>
    <lineage>
        <taxon>Bacteria</taxon>
        <taxon>Pseudomonadati</taxon>
        <taxon>Pseudomonadota</taxon>
        <taxon>Gammaproteobacteria</taxon>
        <taxon>Candidatus Tenderiales</taxon>
        <taxon>Candidatus Tenderiaceae</taxon>
        <taxon>Candidatus Tenderia</taxon>
    </lineage>
</organism>
<keyword evidence="5" id="KW-0443">Lipid metabolism</keyword>
<dbReference type="InterPro" id="IPR050723">
    <property type="entry name" value="CFA/CMAS"/>
</dbReference>
<feature type="region of interest" description="Disordered" evidence="6">
    <location>
        <begin position="423"/>
        <end position="444"/>
    </location>
</feature>
<evidence type="ECO:0000256" key="2">
    <source>
        <dbReference type="ARBA" id="ARBA00022603"/>
    </source>
</evidence>
<evidence type="ECO:0000256" key="6">
    <source>
        <dbReference type="SAM" id="MobiDB-lite"/>
    </source>
</evidence>
<evidence type="ECO:0000256" key="5">
    <source>
        <dbReference type="ARBA" id="ARBA00023098"/>
    </source>
</evidence>
<evidence type="ECO:0000313" key="8">
    <source>
        <dbReference type="Proteomes" id="UP000055136"/>
    </source>
</evidence>
<dbReference type="AlphaFoldDB" id="A0A0S2TI59"/>
<dbReference type="SUPFAM" id="SSF53335">
    <property type="entry name" value="S-adenosyl-L-methionine-dependent methyltransferases"/>
    <property type="match status" value="1"/>
</dbReference>
<dbReference type="EMBL" id="CP013099">
    <property type="protein sequence ID" value="ALP54853.1"/>
    <property type="molecule type" value="Genomic_DNA"/>
</dbReference>
<keyword evidence="3" id="KW-0808">Transferase</keyword>
<sequence>MRTSAPAAAGPPASLAARRILGRVLAGYRGKVAVRLWNGDIVHGASDAPCTVVFQHPAALRDLVVRRDLVRLAEAYLVGEIDLDGDAERLFDLVPHMQQLVLPWPEKWWLLRQALRLPARWEAEGSLSARPWRSRVNNTRQSIAHHYDIGNDFYRLWLDPEMVYSCAYFRDADQTLAGAQRDKLDYICRKLRLAPGQALLDVGCGWGALACWAARNYGVRAHGITLSEQQYRYAVERVRNEGLQGQVTIELRDYRDLPEEVLYDRIVSVGMFEHIGVANFPLYFRTVRRVLKPDGLFLNHGITNDTGWRDTPITRFMNRYVFPDGELARISDVSNAMEQAGFEIIDVEGLRRHYVLTLRQWIKALEVNREQVVELVGDTTYRVWRLYMAGSAWYFDEGSTNVYQVLAGHARQSLATPLRRDDLYEKKAGRTTPERKHEMTESVT</sequence>
<reference evidence="7" key="1">
    <citation type="submission" date="2015-10" db="EMBL/GenBank/DDBJ databases">
        <title>Description of Candidatus Tenderia electrophaga gen. nov, sp. nov., an Uncultivated Electroautotroph from a Biocathode Enrichment.</title>
        <authorList>
            <person name="Eddie B.J."/>
            <person name="Malanoski A.P."/>
            <person name="Wang Z."/>
            <person name="Hall R.J."/>
            <person name="Oh S.D."/>
            <person name="Heiner C."/>
            <person name="Lin B."/>
            <person name="Strycharz-Glaven S.M."/>
        </authorList>
    </citation>
    <scope>NUCLEOTIDE SEQUENCE [LARGE SCALE GENOMIC DNA]</scope>
    <source>
        <strain evidence="7">NRL1</strain>
    </source>
</reference>
<dbReference type="CDD" id="cd02440">
    <property type="entry name" value="AdoMet_MTases"/>
    <property type="match status" value="1"/>
</dbReference>
<keyword evidence="4" id="KW-0949">S-adenosyl-L-methionine</keyword>
<dbReference type="GO" id="GO:0032259">
    <property type="term" value="P:methylation"/>
    <property type="evidence" value="ECO:0007669"/>
    <property type="project" value="UniProtKB-KW"/>
</dbReference>
<dbReference type="Proteomes" id="UP000055136">
    <property type="component" value="Chromosome"/>
</dbReference>
<dbReference type="PANTHER" id="PTHR43667:SF1">
    <property type="entry name" value="CYCLOPROPANE-FATTY-ACYL-PHOSPHOLIPID SYNTHASE"/>
    <property type="match status" value="1"/>
</dbReference>
<evidence type="ECO:0008006" key="9">
    <source>
        <dbReference type="Google" id="ProtNLM"/>
    </source>
</evidence>
<name>A0A0S2TI59_9GAMM</name>
<protein>
    <recommendedName>
        <fullName evidence="9">Cyclopropane-fatty-acyl-phospholipid synthase</fullName>
    </recommendedName>
</protein>
<accession>A0A0S2TI59</accession>
<dbReference type="InterPro" id="IPR003333">
    <property type="entry name" value="CMAS"/>
</dbReference>
<proteinExistence type="inferred from homology"/>
<evidence type="ECO:0000256" key="4">
    <source>
        <dbReference type="ARBA" id="ARBA00022691"/>
    </source>
</evidence>
<dbReference type="PIRSF" id="PIRSF003085">
    <property type="entry name" value="CMAS"/>
    <property type="match status" value="1"/>
</dbReference>
<dbReference type="InterPro" id="IPR029063">
    <property type="entry name" value="SAM-dependent_MTases_sf"/>
</dbReference>
<keyword evidence="2" id="KW-0489">Methyltransferase</keyword>
<evidence type="ECO:0000313" key="7">
    <source>
        <dbReference type="EMBL" id="ALP54853.1"/>
    </source>
</evidence>
<gene>
    <name evidence="7" type="ORF">Tel_11810</name>
</gene>
<dbReference type="STRING" id="1748243.Tel_11810"/>
<dbReference type="GO" id="GO:0008610">
    <property type="term" value="P:lipid biosynthetic process"/>
    <property type="evidence" value="ECO:0007669"/>
    <property type="project" value="InterPro"/>
</dbReference>
<dbReference type="KEGG" id="tee:Tel_11810"/>
<dbReference type="GO" id="GO:0008168">
    <property type="term" value="F:methyltransferase activity"/>
    <property type="evidence" value="ECO:0007669"/>
    <property type="project" value="UniProtKB-KW"/>
</dbReference>
<comment type="similarity">
    <text evidence="1">Belongs to the CFA/CMAS family.</text>
</comment>
<dbReference type="Pfam" id="PF02353">
    <property type="entry name" value="CMAS"/>
    <property type="match status" value="1"/>
</dbReference>
<dbReference type="Gene3D" id="3.40.50.150">
    <property type="entry name" value="Vaccinia Virus protein VP39"/>
    <property type="match status" value="1"/>
</dbReference>
<evidence type="ECO:0000256" key="3">
    <source>
        <dbReference type="ARBA" id="ARBA00022679"/>
    </source>
</evidence>
<keyword evidence="8" id="KW-1185">Reference proteome</keyword>
<evidence type="ECO:0000256" key="1">
    <source>
        <dbReference type="ARBA" id="ARBA00010815"/>
    </source>
</evidence>
<dbReference type="PANTHER" id="PTHR43667">
    <property type="entry name" value="CYCLOPROPANE-FATTY-ACYL-PHOSPHOLIPID SYNTHASE"/>
    <property type="match status" value="1"/>
</dbReference>